<feature type="transmembrane region" description="Helical" evidence="7">
    <location>
        <begin position="368"/>
        <end position="389"/>
    </location>
</feature>
<name>A0A9X4AGJ4_9BACI</name>
<dbReference type="GO" id="GO:0004252">
    <property type="term" value="F:serine-type endopeptidase activity"/>
    <property type="evidence" value="ECO:0007669"/>
    <property type="project" value="InterPro"/>
</dbReference>
<gene>
    <name evidence="9" type="ORF">NC661_01240</name>
</gene>
<dbReference type="EMBL" id="JAMQJZ010000001">
    <property type="protein sequence ID" value="MDC3419006.1"/>
    <property type="molecule type" value="Genomic_DNA"/>
</dbReference>
<dbReference type="Proteomes" id="UP001145072">
    <property type="component" value="Unassembled WGS sequence"/>
</dbReference>
<dbReference type="Gene3D" id="1.20.1540.10">
    <property type="entry name" value="Rhomboid-like"/>
    <property type="match status" value="1"/>
</dbReference>
<feature type="transmembrane region" description="Helical" evidence="7">
    <location>
        <begin position="185"/>
        <end position="202"/>
    </location>
</feature>
<dbReference type="PANTHER" id="PTHR43731">
    <property type="entry name" value="RHOMBOID PROTEASE"/>
    <property type="match status" value="1"/>
</dbReference>
<dbReference type="GO" id="GO:0016020">
    <property type="term" value="C:membrane"/>
    <property type="evidence" value="ECO:0007669"/>
    <property type="project" value="UniProtKB-SubCell"/>
</dbReference>
<feature type="transmembrane region" description="Helical" evidence="7">
    <location>
        <begin position="343"/>
        <end position="361"/>
    </location>
</feature>
<evidence type="ECO:0000256" key="6">
    <source>
        <dbReference type="ARBA" id="ARBA00023136"/>
    </source>
</evidence>
<dbReference type="PANTHER" id="PTHR43731:SF14">
    <property type="entry name" value="PRESENILIN-ASSOCIATED RHOMBOID-LIKE PROTEIN, MITOCHONDRIAL"/>
    <property type="match status" value="1"/>
</dbReference>
<keyword evidence="9" id="KW-0645">Protease</keyword>
<protein>
    <submittedName>
        <fullName evidence="9">Rhomboid family intramembrane serine protease</fullName>
    </submittedName>
</protein>
<sequence>MFIKEVYLFYRISYQLVHDHKWEIVVMNNNNEIWLEKKVKGKTHVIRMIQRSFDWKNHMQNDINATLNKTNKIKRFLMGRNIELHNVYIATYPPVDDWEFLKKPRALSENKLKKLSVYYLDQTDWQKEISRLYSAVGMDYSGIDYPTSEIELEQITQYLKSMLIGKYQDQIKETKNLFQNGKPKITYVLLGINLFLFMLLEMSGGSTNIEALINLGAKYNPAIIEGEWWRIISSMFLHIGVLHLFMNMLALFYVGALVEQIYGNVRFTIIYFLAGIIGGLSSFAFNSQVAAGASGALFGLFGALLFFGLNYRRVFFQTMGWNVIFVILLNIMFGLSIPAIDNGAHLGGLLGGFVASSIVFFPSRQKKIIQLFAIIVYASLAIGLVVLGLSNATV</sequence>
<comment type="subcellular location">
    <subcellularLocation>
        <location evidence="1">Membrane</location>
        <topology evidence="1">Multi-pass membrane protein</topology>
    </subcellularLocation>
</comment>
<evidence type="ECO:0000256" key="5">
    <source>
        <dbReference type="ARBA" id="ARBA00022989"/>
    </source>
</evidence>
<evidence type="ECO:0000256" key="3">
    <source>
        <dbReference type="ARBA" id="ARBA00022692"/>
    </source>
</evidence>
<keyword evidence="4" id="KW-0378">Hydrolase</keyword>
<comment type="similarity">
    <text evidence="2">Belongs to the peptidase S54 family.</text>
</comment>
<keyword evidence="10" id="KW-1185">Reference proteome</keyword>
<accession>A0A9X4AGJ4</accession>
<feature type="transmembrane region" description="Helical" evidence="7">
    <location>
        <begin position="265"/>
        <end position="283"/>
    </location>
</feature>
<comment type="caution">
    <text evidence="9">The sequence shown here is derived from an EMBL/GenBank/DDBJ whole genome shotgun (WGS) entry which is preliminary data.</text>
</comment>
<dbReference type="AlphaFoldDB" id="A0A9X4AGJ4"/>
<keyword evidence="5 7" id="KW-1133">Transmembrane helix</keyword>
<evidence type="ECO:0000313" key="10">
    <source>
        <dbReference type="Proteomes" id="UP001145072"/>
    </source>
</evidence>
<feature type="transmembrane region" description="Helical" evidence="7">
    <location>
        <begin position="319"/>
        <end position="337"/>
    </location>
</feature>
<keyword evidence="6 7" id="KW-0472">Membrane</keyword>
<dbReference type="InterPro" id="IPR035952">
    <property type="entry name" value="Rhomboid-like_sf"/>
</dbReference>
<feature type="domain" description="Peptidase S54 rhomboid" evidence="8">
    <location>
        <begin position="226"/>
        <end position="359"/>
    </location>
</feature>
<dbReference type="GO" id="GO:0006508">
    <property type="term" value="P:proteolysis"/>
    <property type="evidence" value="ECO:0007669"/>
    <property type="project" value="UniProtKB-KW"/>
</dbReference>
<dbReference type="RefSeq" id="WP_259871379.1">
    <property type="nucleotide sequence ID" value="NZ_JAMQJZ010000001.1"/>
</dbReference>
<evidence type="ECO:0000313" key="9">
    <source>
        <dbReference type="EMBL" id="MDC3419006.1"/>
    </source>
</evidence>
<feature type="transmembrane region" description="Helical" evidence="7">
    <location>
        <begin position="235"/>
        <end position="258"/>
    </location>
</feature>
<dbReference type="SUPFAM" id="SSF144091">
    <property type="entry name" value="Rhomboid-like"/>
    <property type="match status" value="1"/>
</dbReference>
<evidence type="ECO:0000256" key="2">
    <source>
        <dbReference type="ARBA" id="ARBA00009045"/>
    </source>
</evidence>
<dbReference type="InterPro" id="IPR050925">
    <property type="entry name" value="Rhomboid_protease_S54"/>
</dbReference>
<feature type="transmembrane region" description="Helical" evidence="7">
    <location>
        <begin position="289"/>
        <end position="307"/>
    </location>
</feature>
<evidence type="ECO:0000256" key="4">
    <source>
        <dbReference type="ARBA" id="ARBA00022801"/>
    </source>
</evidence>
<organism evidence="9 10">
    <name type="scientific">Aquibacillus koreensis</name>
    <dbReference type="NCBI Taxonomy" id="279446"/>
    <lineage>
        <taxon>Bacteria</taxon>
        <taxon>Bacillati</taxon>
        <taxon>Bacillota</taxon>
        <taxon>Bacilli</taxon>
        <taxon>Bacillales</taxon>
        <taxon>Bacillaceae</taxon>
        <taxon>Aquibacillus</taxon>
    </lineage>
</organism>
<proteinExistence type="inferred from homology"/>
<reference evidence="9" key="1">
    <citation type="submission" date="2022-06" db="EMBL/GenBank/DDBJ databases">
        <title>Aquibacillus sp. a new bacterium isolated from soil saline samples.</title>
        <authorList>
            <person name="Galisteo C."/>
            <person name="De La Haba R."/>
            <person name="Sanchez-Porro C."/>
            <person name="Ventosa A."/>
        </authorList>
    </citation>
    <scope>NUCLEOTIDE SEQUENCE</scope>
    <source>
        <strain evidence="9">JCM 12387</strain>
    </source>
</reference>
<dbReference type="Pfam" id="PF01694">
    <property type="entry name" value="Rhomboid"/>
    <property type="match status" value="1"/>
</dbReference>
<keyword evidence="3 7" id="KW-0812">Transmembrane</keyword>
<evidence type="ECO:0000259" key="8">
    <source>
        <dbReference type="Pfam" id="PF01694"/>
    </source>
</evidence>
<evidence type="ECO:0000256" key="7">
    <source>
        <dbReference type="SAM" id="Phobius"/>
    </source>
</evidence>
<evidence type="ECO:0000256" key="1">
    <source>
        <dbReference type="ARBA" id="ARBA00004141"/>
    </source>
</evidence>
<dbReference type="InterPro" id="IPR022764">
    <property type="entry name" value="Peptidase_S54_rhomboid_dom"/>
</dbReference>